<protein>
    <submittedName>
        <fullName evidence="1">Uncharacterized protein</fullName>
    </submittedName>
</protein>
<keyword evidence="2" id="KW-1185">Reference proteome</keyword>
<proteinExistence type="predicted"/>
<comment type="caution">
    <text evidence="1">The sequence shown here is derived from an EMBL/GenBank/DDBJ whole genome shotgun (WGS) entry which is preliminary data.</text>
</comment>
<reference evidence="1" key="2">
    <citation type="journal article" date="2023" name="Science">
        <title>Genomic signatures of disease resistance in endangered staghorn corals.</title>
        <authorList>
            <person name="Vollmer S.V."/>
            <person name="Selwyn J.D."/>
            <person name="Despard B.A."/>
            <person name="Roesel C.L."/>
        </authorList>
    </citation>
    <scope>NUCLEOTIDE SEQUENCE</scope>
    <source>
        <strain evidence="1">K2</strain>
    </source>
</reference>
<organism evidence="1 2">
    <name type="scientific">Acropora cervicornis</name>
    <name type="common">Staghorn coral</name>
    <dbReference type="NCBI Taxonomy" id="6130"/>
    <lineage>
        <taxon>Eukaryota</taxon>
        <taxon>Metazoa</taxon>
        <taxon>Cnidaria</taxon>
        <taxon>Anthozoa</taxon>
        <taxon>Hexacorallia</taxon>
        <taxon>Scleractinia</taxon>
        <taxon>Astrocoeniina</taxon>
        <taxon>Acroporidae</taxon>
        <taxon>Acropora</taxon>
    </lineage>
</organism>
<dbReference type="EMBL" id="JARQWQ010000050">
    <property type="protein sequence ID" value="KAK2557320.1"/>
    <property type="molecule type" value="Genomic_DNA"/>
</dbReference>
<name>A0AAD9QAJ5_ACRCE</name>
<accession>A0AAD9QAJ5</accession>
<reference evidence="1" key="1">
    <citation type="journal article" date="2023" name="G3 (Bethesda)">
        <title>Whole genome assembly and annotation of the endangered Caribbean coral Acropora cervicornis.</title>
        <authorList>
            <person name="Selwyn J.D."/>
            <person name="Vollmer S.V."/>
        </authorList>
    </citation>
    <scope>NUCLEOTIDE SEQUENCE</scope>
    <source>
        <strain evidence="1">K2</strain>
    </source>
</reference>
<sequence length="238" mass="26506">MNELSVLFGILIQGGSGGDCYFFYSLCVLLMSDEESAETPVVVASQASQVGPSNQTMMNHLPLPQVKSPPPLTLADCSAKKWKLWKQAWRNFAIVSKLLTQDDSYQKALFLCTIGQSTIEIYNAFQYNTSDNPDKVNTIIVKFDKYFMGDVNEPYECFNGVCSKKDKPIDCEMCVNAKTIKLQVDCGATVCIIPKSLIGETQTESCSVSLEMRNKMKMKALGTCKLLVENPKTLLKYQ</sequence>
<feature type="non-terminal residue" evidence="1">
    <location>
        <position position="238"/>
    </location>
</feature>
<gene>
    <name evidence="1" type="ORF">P5673_020418</name>
</gene>
<dbReference type="Proteomes" id="UP001249851">
    <property type="component" value="Unassembled WGS sequence"/>
</dbReference>
<evidence type="ECO:0000313" key="1">
    <source>
        <dbReference type="EMBL" id="KAK2557320.1"/>
    </source>
</evidence>
<dbReference type="AlphaFoldDB" id="A0AAD9QAJ5"/>
<evidence type="ECO:0000313" key="2">
    <source>
        <dbReference type="Proteomes" id="UP001249851"/>
    </source>
</evidence>